<proteinExistence type="predicted"/>
<accession>A0A8S4PBZ0</accession>
<dbReference type="InterPro" id="IPR002035">
    <property type="entry name" value="VWF_A"/>
</dbReference>
<dbReference type="CDD" id="cd01450">
    <property type="entry name" value="vWFA_subfamily_ECM"/>
    <property type="match status" value="2"/>
</dbReference>
<evidence type="ECO:0000259" key="1">
    <source>
        <dbReference type="PROSITE" id="PS50234"/>
    </source>
</evidence>
<organism evidence="2 3">
    <name type="scientific">Owenia fusiformis</name>
    <name type="common">Polychaete worm</name>
    <dbReference type="NCBI Taxonomy" id="6347"/>
    <lineage>
        <taxon>Eukaryota</taxon>
        <taxon>Metazoa</taxon>
        <taxon>Spiralia</taxon>
        <taxon>Lophotrochozoa</taxon>
        <taxon>Annelida</taxon>
        <taxon>Polychaeta</taxon>
        <taxon>Sedentaria</taxon>
        <taxon>Canalipalpata</taxon>
        <taxon>Sabellida</taxon>
        <taxon>Oweniida</taxon>
        <taxon>Oweniidae</taxon>
        <taxon>Owenia</taxon>
    </lineage>
</organism>
<dbReference type="Pfam" id="PF00092">
    <property type="entry name" value="VWA"/>
    <property type="match status" value="2"/>
</dbReference>
<evidence type="ECO:0000313" key="2">
    <source>
        <dbReference type="EMBL" id="CAH1791565.1"/>
    </source>
</evidence>
<comment type="caution">
    <text evidence="2">The sequence shown here is derived from an EMBL/GenBank/DDBJ whole genome shotgun (WGS) entry which is preliminary data.</text>
</comment>
<feature type="domain" description="VWFA" evidence="1">
    <location>
        <begin position="37"/>
        <end position="237"/>
    </location>
</feature>
<protein>
    <recommendedName>
        <fullName evidence="1">VWFA domain-containing protein</fullName>
    </recommendedName>
</protein>
<dbReference type="InterPro" id="IPR036465">
    <property type="entry name" value="vWFA_dom_sf"/>
</dbReference>
<feature type="domain" description="VWFA" evidence="1">
    <location>
        <begin position="248"/>
        <end position="441"/>
    </location>
</feature>
<dbReference type="InterPro" id="IPR050525">
    <property type="entry name" value="ECM_Assembly_Org"/>
</dbReference>
<dbReference type="SMART" id="SM00327">
    <property type="entry name" value="VWA"/>
    <property type="match status" value="2"/>
</dbReference>
<dbReference type="PANTHER" id="PTHR24020">
    <property type="entry name" value="COLLAGEN ALPHA"/>
    <property type="match status" value="1"/>
</dbReference>
<reference evidence="2" key="1">
    <citation type="submission" date="2022-03" db="EMBL/GenBank/DDBJ databases">
        <authorList>
            <person name="Martin C."/>
        </authorList>
    </citation>
    <scope>NUCLEOTIDE SEQUENCE</scope>
</reference>
<keyword evidence="3" id="KW-1185">Reference proteome</keyword>
<dbReference type="EMBL" id="CAIIXF020000008">
    <property type="protein sequence ID" value="CAH1791565.1"/>
    <property type="molecule type" value="Genomic_DNA"/>
</dbReference>
<sequence>MKAELDTETLDYMHRSTTSLKPSSPWYVNLKKDLCMDIVFALDRSCSVPRDDLVNEYRIIESAINAIEGFGPDKTRVGLITFDYGARVVFGFDDAETSTREGLLAKLDELKRDTTPPEKCKTYTWEALKLAREDPKLFGGSDKNSERARILMLVTDGIPYDKEGNRQDMADNTLAEGASNDADGIKTMVFTVKNKKGVLPPKDFFEQLAYSMRWMFQVENELVEDFGAFVFPLLARFTCPYKCNEAIDLIYVMDRSISITTPNIKKMKDFYKVVTESFSIGDIRSQADPKASVAMLSYNRDVYRHFTGLDCMDATCVLGKIDQVPNTHEDFTVTNLALQEVQEIVNQFTRNGFNGIHPVVVLQTDGNTWQVGAKSISSPKVSIAVADALRAKGIDTVVVAAPNYREDPGLVELKGIASHYVFDLQSSLTSFDDLIPIAPKLVKLVCDMYKQNSENEV</sequence>
<gene>
    <name evidence="2" type="ORF">OFUS_LOCUS16638</name>
</gene>
<dbReference type="Gene3D" id="3.40.50.410">
    <property type="entry name" value="von Willebrand factor, type A domain"/>
    <property type="match status" value="2"/>
</dbReference>
<dbReference type="OrthoDB" id="6132182at2759"/>
<dbReference type="Proteomes" id="UP000749559">
    <property type="component" value="Unassembled WGS sequence"/>
</dbReference>
<name>A0A8S4PBZ0_OWEFU</name>
<dbReference type="PROSITE" id="PS50234">
    <property type="entry name" value="VWFA"/>
    <property type="match status" value="2"/>
</dbReference>
<dbReference type="SUPFAM" id="SSF53300">
    <property type="entry name" value="vWA-like"/>
    <property type="match status" value="2"/>
</dbReference>
<dbReference type="AlphaFoldDB" id="A0A8S4PBZ0"/>
<evidence type="ECO:0000313" key="3">
    <source>
        <dbReference type="Proteomes" id="UP000749559"/>
    </source>
</evidence>